<dbReference type="AlphaFoldDB" id="A0AAJ1IJ08"/>
<keyword evidence="1" id="KW-0812">Transmembrane</keyword>
<comment type="caution">
    <text evidence="2">The sequence shown here is derived from an EMBL/GenBank/DDBJ whole genome shotgun (WGS) entry which is preliminary data.</text>
</comment>
<protein>
    <submittedName>
        <fullName evidence="2">CsgG/HfaB family protein</fullName>
    </submittedName>
</protein>
<proteinExistence type="predicted"/>
<evidence type="ECO:0000313" key="2">
    <source>
        <dbReference type="EMBL" id="MDC7227076.1"/>
    </source>
</evidence>
<accession>A0AAJ1IJ08</accession>
<organism evidence="2 3">
    <name type="scientific">Candidatus Thalassospirochaeta sargassi</name>
    <dbReference type="NCBI Taxonomy" id="3119039"/>
    <lineage>
        <taxon>Bacteria</taxon>
        <taxon>Pseudomonadati</taxon>
        <taxon>Spirochaetota</taxon>
        <taxon>Spirochaetia</taxon>
        <taxon>Spirochaetales</taxon>
        <taxon>Spirochaetaceae</taxon>
        <taxon>Candidatus Thalassospirochaeta</taxon>
    </lineage>
</organism>
<name>A0AAJ1IJ08_9SPIO</name>
<reference evidence="2 3" key="1">
    <citation type="submission" date="2022-12" db="EMBL/GenBank/DDBJ databases">
        <title>Metagenome assembled genome from gulf of manar.</title>
        <authorList>
            <person name="Kohli P."/>
            <person name="Pk S."/>
            <person name="Venkata Ramana C."/>
            <person name="Sasikala C."/>
        </authorList>
    </citation>
    <scope>NUCLEOTIDE SEQUENCE [LARGE SCALE GENOMIC DNA]</scope>
    <source>
        <strain evidence="2">JB008</strain>
    </source>
</reference>
<dbReference type="Pfam" id="PF13036">
    <property type="entry name" value="LpoB"/>
    <property type="match status" value="1"/>
</dbReference>
<sequence length="331" mass="35516">MLIQKVMLVSLLMIAFVILPLSAQQKETLAVLDFTTEAVSEIEMKAIVEFLSAELFKTRKYTVIDVSQRETILKEMEFSMQGCSDDSCALEIGKLLSAEMIVTGNLSKVGSRYLMSVKMLETETSKTMGTANGKFTDLDELIDGLETIAYSLADMEARGPAIVKAEPVAEPEPVVEKTPVETKADEADFTAEDTVAEEAKSRDTKVQVDKGGSKIGGIVCTAGGVAALGVGGYFLYNLFANSLPEYNDAADAYDYAYEENADYGSLHDAQTEAYDEAVLDLAIGAGAAVIGVALTTVGILLFPNGQTESGAEVSMSPVIYDNPGLIVRVRY</sequence>
<evidence type="ECO:0000313" key="3">
    <source>
        <dbReference type="Proteomes" id="UP001221217"/>
    </source>
</evidence>
<evidence type="ECO:0000256" key="1">
    <source>
        <dbReference type="SAM" id="Phobius"/>
    </source>
</evidence>
<dbReference type="Proteomes" id="UP001221217">
    <property type="component" value="Unassembled WGS sequence"/>
</dbReference>
<keyword evidence="1" id="KW-1133">Transmembrane helix</keyword>
<dbReference type="EMBL" id="JAQQAL010000022">
    <property type="protein sequence ID" value="MDC7227076.1"/>
    <property type="molecule type" value="Genomic_DNA"/>
</dbReference>
<feature type="transmembrane region" description="Helical" evidence="1">
    <location>
        <begin position="281"/>
        <end position="302"/>
    </location>
</feature>
<keyword evidence="1" id="KW-0472">Membrane</keyword>
<dbReference type="Gene3D" id="3.40.50.10610">
    <property type="entry name" value="ABC-type transport auxiliary lipoprotein component"/>
    <property type="match status" value="1"/>
</dbReference>
<dbReference type="InterPro" id="IPR014094">
    <property type="entry name" value="LpoB"/>
</dbReference>
<gene>
    <name evidence="2" type="ORF">PQJ61_09975</name>
</gene>